<dbReference type="Proteomes" id="UP000790377">
    <property type="component" value="Unassembled WGS sequence"/>
</dbReference>
<reference evidence="1" key="1">
    <citation type="journal article" date="2021" name="New Phytol.">
        <title>Evolutionary innovations through gain and loss of genes in the ectomycorrhizal Boletales.</title>
        <authorList>
            <person name="Wu G."/>
            <person name="Miyauchi S."/>
            <person name="Morin E."/>
            <person name="Kuo A."/>
            <person name="Drula E."/>
            <person name="Varga T."/>
            <person name="Kohler A."/>
            <person name="Feng B."/>
            <person name="Cao Y."/>
            <person name="Lipzen A."/>
            <person name="Daum C."/>
            <person name="Hundley H."/>
            <person name="Pangilinan J."/>
            <person name="Johnson J."/>
            <person name="Barry K."/>
            <person name="LaButti K."/>
            <person name="Ng V."/>
            <person name="Ahrendt S."/>
            <person name="Min B."/>
            <person name="Choi I.G."/>
            <person name="Park H."/>
            <person name="Plett J.M."/>
            <person name="Magnuson J."/>
            <person name="Spatafora J.W."/>
            <person name="Nagy L.G."/>
            <person name="Henrissat B."/>
            <person name="Grigoriev I.V."/>
            <person name="Yang Z.L."/>
            <person name="Xu J."/>
            <person name="Martin F.M."/>
        </authorList>
    </citation>
    <scope>NUCLEOTIDE SEQUENCE</scope>
    <source>
        <strain evidence="1">ATCC 28755</strain>
    </source>
</reference>
<keyword evidence="2" id="KW-1185">Reference proteome</keyword>
<proteinExistence type="predicted"/>
<sequence>MAVTSAEDLPSKLAPRAYLDGIDLPPNFQLPRLDKVREDAAKIAQLTRDGPGAGALGIFKTDKGPSEPTLLNEPLAYNMRLPHLFKWAYFAQNDDTPDDLHEGCIFALGMFIRVLQECNEEALRRVGHILPGQELVVAKYYMVMNAGYKLTRYLTSPEIDRPAEALPYFKMLAEEDIRQNAKEGSIPWIQNPILYAKYADALVLSGSTDNKTKLMIEHAIEGLMKSDLKTTADIIRMKLHLARVRHCQGIKSKEAKENEDSVTKFLRKNPNLIQRAHLKQALIRPGQPEHHILTALGGPAWFDNTKETFKSQERAEKLCRTCGGREPQKTLVRCGGCQYIWYCSKECQVANWKFHKVSCSEMSNGCKKLEALQSSGSNNAQRTADWMKWRLGSLGANSLAPIHALGLRRDPSRGRTHILFCQVEYTPNASRDMTHKFQIASAGVYRAKDVMPEIEAALHINSGEGKEYIDGLLADLDSAELGSEIVPVIYLLLGDGLETWLGSTGVPQDVLRRIPYDPKWRKTMNKDAPPAEMRFIRQGIQDAEHIF</sequence>
<name>A0ACB8ALZ3_9AGAM</name>
<protein>
    <submittedName>
        <fullName evidence="1">Uncharacterized protein</fullName>
    </submittedName>
</protein>
<organism evidence="1 2">
    <name type="scientific">Hygrophoropsis aurantiaca</name>
    <dbReference type="NCBI Taxonomy" id="72124"/>
    <lineage>
        <taxon>Eukaryota</taxon>
        <taxon>Fungi</taxon>
        <taxon>Dikarya</taxon>
        <taxon>Basidiomycota</taxon>
        <taxon>Agaricomycotina</taxon>
        <taxon>Agaricomycetes</taxon>
        <taxon>Agaricomycetidae</taxon>
        <taxon>Boletales</taxon>
        <taxon>Coniophorineae</taxon>
        <taxon>Hygrophoropsidaceae</taxon>
        <taxon>Hygrophoropsis</taxon>
    </lineage>
</organism>
<evidence type="ECO:0000313" key="1">
    <source>
        <dbReference type="EMBL" id="KAH7914305.1"/>
    </source>
</evidence>
<evidence type="ECO:0000313" key="2">
    <source>
        <dbReference type="Proteomes" id="UP000790377"/>
    </source>
</evidence>
<accession>A0ACB8ALZ3</accession>
<dbReference type="EMBL" id="MU267616">
    <property type="protein sequence ID" value="KAH7914305.1"/>
    <property type="molecule type" value="Genomic_DNA"/>
</dbReference>
<gene>
    <name evidence="1" type="ORF">BJ138DRAFT_1177450</name>
</gene>
<comment type="caution">
    <text evidence="1">The sequence shown here is derived from an EMBL/GenBank/DDBJ whole genome shotgun (WGS) entry which is preliminary data.</text>
</comment>